<gene>
    <name evidence="1" type="ORF">BHQ21_25365</name>
</gene>
<evidence type="ECO:0000313" key="1">
    <source>
        <dbReference type="EMBL" id="ODQ99287.1"/>
    </source>
</evidence>
<proteinExistence type="predicted"/>
<accession>A0A1E3SCJ2</accession>
<comment type="caution">
    <text evidence="1">The sequence shown here is derived from an EMBL/GenBank/DDBJ whole genome shotgun (WGS) entry which is preliminary data.</text>
</comment>
<keyword evidence="2" id="KW-1185">Reference proteome</keyword>
<dbReference type="AlphaFoldDB" id="A0A1E3SCJ2"/>
<dbReference type="EMBL" id="MIHC01000079">
    <property type="protein sequence ID" value="ODQ99287.1"/>
    <property type="molecule type" value="Genomic_DNA"/>
</dbReference>
<organism evidence="1 2">
    <name type="scientific">Mycobacterium sherrisii</name>
    <dbReference type="NCBI Taxonomy" id="243061"/>
    <lineage>
        <taxon>Bacteria</taxon>
        <taxon>Bacillati</taxon>
        <taxon>Actinomycetota</taxon>
        <taxon>Actinomycetes</taxon>
        <taxon>Mycobacteriales</taxon>
        <taxon>Mycobacteriaceae</taxon>
        <taxon>Mycobacterium</taxon>
        <taxon>Mycobacterium simiae complex</taxon>
    </lineage>
</organism>
<sequence length="111" mass="11586">MAVDIGLLAAGSRLVTLSAIVGTPQSLAFPFGRRTLALVGELLAFVRQLFAIIGNPVTLVGDPVPAAEQEITSLDFGLPQLEVVIALVQGSRPVIEWTGRLGAVVADHTTL</sequence>
<protein>
    <submittedName>
        <fullName evidence="1">Uncharacterized protein</fullName>
    </submittedName>
</protein>
<reference evidence="2" key="1">
    <citation type="submission" date="2016-09" db="EMBL/GenBank/DDBJ databases">
        <authorList>
            <person name="Greninger A.L."/>
            <person name="Jerome K.R."/>
            <person name="Mcnair B."/>
            <person name="Wallis C."/>
            <person name="Fang F."/>
        </authorList>
    </citation>
    <scope>NUCLEOTIDE SEQUENCE [LARGE SCALE GENOMIC DNA]</scope>
    <source>
        <strain evidence="2">BC1_M4</strain>
    </source>
</reference>
<dbReference type="Proteomes" id="UP000094224">
    <property type="component" value="Unassembled WGS sequence"/>
</dbReference>
<name>A0A1E3SCJ2_9MYCO</name>
<evidence type="ECO:0000313" key="2">
    <source>
        <dbReference type="Proteomes" id="UP000094224"/>
    </source>
</evidence>